<dbReference type="Proteomes" id="UP000218606">
    <property type="component" value="Chromosome"/>
</dbReference>
<evidence type="ECO:0000313" key="1">
    <source>
        <dbReference type="EMBL" id="ATG42382.1"/>
    </source>
</evidence>
<protein>
    <submittedName>
        <fullName evidence="1">Uncharacterized protein</fullName>
    </submittedName>
</protein>
<accession>A0AAN1GNP5</accession>
<name>A0AAN1GNP5_9RHOB</name>
<dbReference type="EMBL" id="CP010767">
    <property type="protein sequence ID" value="ATG42382.1"/>
    <property type="molecule type" value="Genomic_DNA"/>
</dbReference>
<evidence type="ECO:0000313" key="2">
    <source>
        <dbReference type="Proteomes" id="UP000218606"/>
    </source>
</evidence>
<organism evidence="1 2">
    <name type="scientific">Phaeobacter piscinae</name>
    <dbReference type="NCBI Taxonomy" id="1580596"/>
    <lineage>
        <taxon>Bacteria</taxon>
        <taxon>Pseudomonadati</taxon>
        <taxon>Pseudomonadota</taxon>
        <taxon>Alphaproteobacteria</taxon>
        <taxon>Rhodobacterales</taxon>
        <taxon>Roseobacteraceae</taxon>
        <taxon>Phaeobacter</taxon>
    </lineage>
</organism>
<gene>
    <name evidence="1" type="ORF">PhaeoP13_00418</name>
</gene>
<proteinExistence type="predicted"/>
<dbReference type="AlphaFoldDB" id="A0AAN1GNP5"/>
<sequence length="32" mass="3453">MKAASGGGSVMLNRLWWVVSISEICGLNGWMV</sequence>
<reference evidence="1 2" key="1">
    <citation type="journal article" date="2017" name="Front. Microbiol.">
        <title>Phaeobacter piscinae sp. nov., a species of the Roseobacter group and potential aquaculture probiont.</title>
        <authorList>
            <person name="Sonnenschein E.C."/>
            <person name="Phippen C.B.W."/>
            <person name="Nielsen K.F."/>
            <person name="Mateiu R.V."/>
            <person name="Melchiorsen J."/>
            <person name="Gram L."/>
            <person name="Overmann J."/>
            <person name="Freese H.M."/>
        </authorList>
    </citation>
    <scope>NUCLEOTIDE SEQUENCE [LARGE SCALE GENOMIC DNA]</scope>
    <source>
        <strain evidence="1 2">P13</strain>
    </source>
</reference>